<dbReference type="SMART" id="SM00116">
    <property type="entry name" value="CBS"/>
    <property type="match status" value="2"/>
</dbReference>
<accession>A0AAI8YZG1</accession>
<name>A0AAI8YZG1_9PEZI</name>
<protein>
    <recommendedName>
        <fullName evidence="5">CBS domain-containing protein</fullName>
    </recommendedName>
</protein>
<evidence type="ECO:0000256" key="4">
    <source>
        <dbReference type="SAM" id="MobiDB-lite"/>
    </source>
</evidence>
<dbReference type="AlphaFoldDB" id="A0AAI8YZG1"/>
<feature type="compositionally biased region" description="Polar residues" evidence="4">
    <location>
        <begin position="49"/>
        <end position="61"/>
    </location>
</feature>
<feature type="compositionally biased region" description="Low complexity" evidence="4">
    <location>
        <begin position="27"/>
        <end position="37"/>
    </location>
</feature>
<evidence type="ECO:0000256" key="3">
    <source>
        <dbReference type="PROSITE-ProRule" id="PRU00703"/>
    </source>
</evidence>
<feature type="domain" description="CBS" evidence="5">
    <location>
        <begin position="284"/>
        <end position="341"/>
    </location>
</feature>
<sequence length="553" mass="59958">MTLSAPSPSRPPSSRQEGTTSRPHPITTTAVSSTSTTPLQTPRKDPSSLAPSPSVSKRSSFAESLNLRQYPSSPRAQRTHSFSGSAWTELLMNPSTKANGPDERFKGRDWSTVQVQEIIDPTETRFVELETSIEDTTKLLVRSGAPNVVLIRESTKTKTAIGTFDYSDLNAYLLLVLGLSQADEEAGQVAERARTGDAIPLQDIQHHLGAREEPVFLPHTANLTQAVESLGSGHHRVIITKEGTGEALGVLSQLRLVRFFWENHQSFHATEKLYQLTLKELDIGAKDVLAINGDKPLADALRLMHNEGITSLPVLDQNRNVVGNISHVDVKLLTDTSAIPLLSATCIHFISVILSERGVDNGKDSYPVFYINPYSTLAHTVAKLCATRSHRMWVVDAPSPSPSVPPSPGPHQVMPPMGLQHGSINIQHNTPITTPARQGSMSEQMTPGPPFTSVNPGVSVSAASLPGANMSGRLSGVVSLTDILNLFARASGLHPGDPEETRRRRRQSSSSSVRPSMDSVRPSMDSLRASQDLSKSVEQLARSSSKSSERSRR</sequence>
<dbReference type="InterPro" id="IPR046342">
    <property type="entry name" value="CBS_dom_sf"/>
</dbReference>
<evidence type="ECO:0000256" key="2">
    <source>
        <dbReference type="ARBA" id="ARBA00023122"/>
    </source>
</evidence>
<dbReference type="CDD" id="cd02205">
    <property type="entry name" value="CBS_pair_SF"/>
    <property type="match status" value="1"/>
</dbReference>
<dbReference type="GO" id="GO:0042149">
    <property type="term" value="P:cellular response to glucose starvation"/>
    <property type="evidence" value="ECO:0007669"/>
    <property type="project" value="TreeGrafter"/>
</dbReference>
<comment type="caution">
    <text evidence="6">The sequence shown here is derived from an EMBL/GenBank/DDBJ whole genome shotgun (WGS) entry which is preliminary data.</text>
</comment>
<keyword evidence="7" id="KW-1185">Reference proteome</keyword>
<dbReference type="Pfam" id="PF00571">
    <property type="entry name" value="CBS"/>
    <property type="match status" value="1"/>
</dbReference>
<dbReference type="PANTHER" id="PTHR13780:SF36">
    <property type="entry name" value="CBS DOMAIN-CONTAINING PROTEIN"/>
    <property type="match status" value="1"/>
</dbReference>
<evidence type="ECO:0000259" key="5">
    <source>
        <dbReference type="PROSITE" id="PS51371"/>
    </source>
</evidence>
<dbReference type="InterPro" id="IPR050511">
    <property type="entry name" value="AMPK_gamma/SDS23_families"/>
</dbReference>
<dbReference type="PANTHER" id="PTHR13780">
    <property type="entry name" value="AMP-ACTIVATED PROTEIN KINASE, GAMMA REGULATORY SUBUNIT"/>
    <property type="match status" value="1"/>
</dbReference>
<feature type="compositionally biased region" description="Low complexity" evidence="4">
    <location>
        <begin position="508"/>
        <end position="523"/>
    </location>
</feature>
<feature type="domain" description="CBS" evidence="5">
    <location>
        <begin position="210"/>
        <end position="266"/>
    </location>
</feature>
<dbReference type="SUPFAM" id="SSF54631">
    <property type="entry name" value="CBS-domain pair"/>
    <property type="match status" value="2"/>
</dbReference>
<keyword evidence="1" id="KW-0677">Repeat</keyword>
<evidence type="ECO:0000256" key="1">
    <source>
        <dbReference type="ARBA" id="ARBA00022737"/>
    </source>
</evidence>
<dbReference type="GO" id="GO:0004865">
    <property type="term" value="F:protein serine/threonine phosphatase inhibitor activity"/>
    <property type="evidence" value="ECO:0007669"/>
    <property type="project" value="TreeGrafter"/>
</dbReference>
<proteinExistence type="predicted"/>
<feature type="region of interest" description="Disordered" evidence="4">
    <location>
        <begin position="491"/>
        <end position="553"/>
    </location>
</feature>
<keyword evidence="2 3" id="KW-0129">CBS domain</keyword>
<evidence type="ECO:0000313" key="7">
    <source>
        <dbReference type="Proteomes" id="UP001296104"/>
    </source>
</evidence>
<dbReference type="Proteomes" id="UP001296104">
    <property type="component" value="Unassembled WGS sequence"/>
</dbReference>
<evidence type="ECO:0000313" key="6">
    <source>
        <dbReference type="EMBL" id="CAK4022823.1"/>
    </source>
</evidence>
<organism evidence="6 7">
    <name type="scientific">Lecanosticta acicola</name>
    <dbReference type="NCBI Taxonomy" id="111012"/>
    <lineage>
        <taxon>Eukaryota</taxon>
        <taxon>Fungi</taxon>
        <taxon>Dikarya</taxon>
        <taxon>Ascomycota</taxon>
        <taxon>Pezizomycotina</taxon>
        <taxon>Dothideomycetes</taxon>
        <taxon>Dothideomycetidae</taxon>
        <taxon>Mycosphaerellales</taxon>
        <taxon>Mycosphaerellaceae</taxon>
        <taxon>Lecanosticta</taxon>
    </lineage>
</organism>
<dbReference type="PROSITE" id="PS51371">
    <property type="entry name" value="CBS"/>
    <property type="match status" value="2"/>
</dbReference>
<feature type="region of interest" description="Disordered" evidence="4">
    <location>
        <begin position="1"/>
        <end position="61"/>
    </location>
</feature>
<gene>
    <name evidence="6" type="ORF">LECACI_7A004842</name>
</gene>
<dbReference type="Gene3D" id="3.10.580.10">
    <property type="entry name" value="CBS-domain"/>
    <property type="match status" value="2"/>
</dbReference>
<feature type="compositionally biased region" description="Polar residues" evidence="4">
    <location>
        <begin position="528"/>
        <end position="537"/>
    </location>
</feature>
<dbReference type="EMBL" id="CAVMBE010000028">
    <property type="protein sequence ID" value="CAK4022823.1"/>
    <property type="molecule type" value="Genomic_DNA"/>
</dbReference>
<reference evidence="6" key="1">
    <citation type="submission" date="2023-11" db="EMBL/GenBank/DDBJ databases">
        <authorList>
            <person name="Alioto T."/>
            <person name="Alioto T."/>
            <person name="Gomez Garrido J."/>
        </authorList>
    </citation>
    <scope>NUCLEOTIDE SEQUENCE</scope>
</reference>
<dbReference type="InterPro" id="IPR000644">
    <property type="entry name" value="CBS_dom"/>
</dbReference>